<organism evidence="3 4">
    <name type="scientific">Chania multitudinisentens RB-25</name>
    <dbReference type="NCBI Taxonomy" id="1441930"/>
    <lineage>
        <taxon>Bacteria</taxon>
        <taxon>Pseudomonadati</taxon>
        <taxon>Pseudomonadota</taxon>
        <taxon>Gammaproteobacteria</taxon>
        <taxon>Enterobacterales</taxon>
        <taxon>Yersiniaceae</taxon>
        <taxon>Chania</taxon>
    </lineage>
</organism>
<dbReference type="HOGENOM" id="CLU_047520_0_0_6"/>
<dbReference type="RefSeq" id="WP_024910530.1">
    <property type="nucleotide sequence ID" value="NZ_CP007044.2"/>
</dbReference>
<dbReference type="KEGG" id="sfo:Z042_14245"/>
<proteinExistence type="predicted"/>
<dbReference type="eggNOG" id="COG1671">
    <property type="taxonomic scope" value="Bacteria"/>
</dbReference>
<protein>
    <submittedName>
        <fullName evidence="3">Conjugal transfer protein</fullName>
    </submittedName>
</protein>
<feature type="compositionally biased region" description="Polar residues" evidence="1">
    <location>
        <begin position="455"/>
        <end position="474"/>
    </location>
</feature>
<feature type="chain" id="PRO_5004792166" evidence="2">
    <location>
        <begin position="28"/>
        <end position="474"/>
    </location>
</feature>
<accession>W0LA96</accession>
<keyword evidence="2" id="KW-0732">Signal</keyword>
<reference evidence="3 4" key="2">
    <citation type="submission" date="2015-03" db="EMBL/GenBank/DDBJ databases">
        <authorList>
            <person name="Chan K.-G."/>
        </authorList>
    </citation>
    <scope>NUCLEOTIDE SEQUENCE [LARGE SCALE GENOMIC DNA]</scope>
    <source>
        <strain evidence="3 4">RB-25</strain>
    </source>
</reference>
<keyword evidence="4" id="KW-1185">Reference proteome</keyword>
<feature type="region of interest" description="Disordered" evidence="1">
    <location>
        <begin position="198"/>
        <end position="223"/>
    </location>
</feature>
<evidence type="ECO:0000313" key="3">
    <source>
        <dbReference type="EMBL" id="AHG20651.2"/>
    </source>
</evidence>
<evidence type="ECO:0000256" key="2">
    <source>
        <dbReference type="SAM" id="SignalP"/>
    </source>
</evidence>
<feature type="signal peptide" evidence="2">
    <location>
        <begin position="1"/>
        <end position="27"/>
    </location>
</feature>
<feature type="region of interest" description="Disordered" evidence="1">
    <location>
        <begin position="451"/>
        <end position="474"/>
    </location>
</feature>
<reference evidence="3 4" key="1">
    <citation type="submission" date="2014-01" db="EMBL/GenBank/DDBJ databases">
        <title>Isolation of Serratia multitudinisentens RB-25 from Ex-Landfill site.</title>
        <authorList>
            <person name="Robson E.H.J."/>
        </authorList>
    </citation>
    <scope>NUCLEOTIDE SEQUENCE [LARGE SCALE GENOMIC DNA]</scope>
    <source>
        <strain evidence="3 4">RB-25</strain>
    </source>
</reference>
<sequence>MMVFKTFLKVGVLSGAALLILNQPALAAFNLSAEEANAGYGKAMKGAVNDNLFYSIGGGTVISQPPSSNNMEKIGLGIGWNNDLMCGNFDLSTTVKNQLNGATDGFKSMMSDVINGATGAVASLPAMIIQRANPGLYELLTNGVLQANVAFDKAQLNCQTMSKKMGDYVLSNKWTQAAITEEYQNIVSSTSDAVLASNQQQKSTGKEGVKWVGGQKRGGSGQAAIKPTHDLAKAGYNILNNQSVTSNTAVSSSACNGSLCQKYKTSTEAAEAVVKVLGDRAIRTCAQGTDCGSGGLENEPGTVTPGEGFSPMLEKSTQENLEILVKLVNGNLAPNATNLATLKTGDLAVTRGVIQALKDDPDNGALVQRLAGELAMADTITTALGMRRMLVVGQSEPNAAEQALAMEESDRRLEFLDREILALKNEMEIRKSISNNSILVAITRQEAREVDNSLRQDNQQNDRAIQGLSQPTGE</sequence>
<gene>
    <name evidence="3" type="ORF">Z042_14245</name>
</gene>
<name>W0LA96_9GAMM</name>
<dbReference type="EMBL" id="CP007044">
    <property type="protein sequence ID" value="AHG20651.2"/>
    <property type="molecule type" value="Genomic_DNA"/>
</dbReference>
<evidence type="ECO:0000313" key="4">
    <source>
        <dbReference type="Proteomes" id="UP000019030"/>
    </source>
</evidence>
<dbReference type="Proteomes" id="UP000019030">
    <property type="component" value="Chromosome"/>
</dbReference>
<dbReference type="AlphaFoldDB" id="W0LA96"/>
<dbReference type="NCBIfam" id="TIGR03755">
    <property type="entry name" value="conj_TIGR03755"/>
    <property type="match status" value="1"/>
</dbReference>
<evidence type="ECO:0000256" key="1">
    <source>
        <dbReference type="SAM" id="MobiDB-lite"/>
    </source>
</evidence>
<dbReference type="InterPro" id="IPR021204">
    <property type="entry name" value="Integr_conj_element_PFL4711"/>
</dbReference>
<dbReference type="STRING" id="1441930.Z042_14245"/>